<feature type="region of interest" description="Disordered" evidence="1">
    <location>
        <begin position="61"/>
        <end position="101"/>
    </location>
</feature>
<proteinExistence type="predicted"/>
<feature type="compositionally biased region" description="Polar residues" evidence="1">
    <location>
        <begin position="221"/>
        <end position="232"/>
    </location>
</feature>
<gene>
    <name evidence="2" type="ORF">Tdes44962_MAKER08867</name>
</gene>
<keyword evidence="3" id="KW-1185">Reference proteome</keyword>
<evidence type="ECO:0000313" key="3">
    <source>
        <dbReference type="Proteomes" id="UP001138500"/>
    </source>
</evidence>
<sequence>MLLHHDSSARRHPERPPARPTTYVVQIQSDAKILRQQQQRSWYLGEMDSLKKLLARILRKGRKGLRDSEQRPASPKDDKPRISDRAPQIPPTQPLSAVQSQETLGRNQYVRAGTSANAGVGGSEHILNQALKQDKEYAVSAMSEDIPPAPPPKLNDGAGEAIQAGPMEAAAAASAGITESEPHHITTTGEPESTRVTTSLDKENRPPQPNGTVAKDALSMWSAQTSEPSSTDPAVVSKAAPAKTSGPPPAAPPVTKTPAIFVEDKIPVHTEEHDLPPIKKMVAAPGMSATSGPLEDFPEGSFE</sequence>
<dbReference type="EMBL" id="RIBY02001147">
    <property type="protein sequence ID" value="KAH9831921.1"/>
    <property type="molecule type" value="Genomic_DNA"/>
</dbReference>
<protein>
    <submittedName>
        <fullName evidence="2">Uncharacterized protein</fullName>
    </submittedName>
</protein>
<feature type="region of interest" description="Disordered" evidence="1">
    <location>
        <begin position="284"/>
        <end position="303"/>
    </location>
</feature>
<organism evidence="2 3">
    <name type="scientific">Teratosphaeria destructans</name>
    <dbReference type="NCBI Taxonomy" id="418781"/>
    <lineage>
        <taxon>Eukaryota</taxon>
        <taxon>Fungi</taxon>
        <taxon>Dikarya</taxon>
        <taxon>Ascomycota</taxon>
        <taxon>Pezizomycotina</taxon>
        <taxon>Dothideomycetes</taxon>
        <taxon>Dothideomycetidae</taxon>
        <taxon>Mycosphaerellales</taxon>
        <taxon>Teratosphaeriaceae</taxon>
        <taxon>Teratosphaeria</taxon>
    </lineage>
</organism>
<reference evidence="2 3" key="2">
    <citation type="journal article" date="2021" name="Curr. Genet.">
        <title>Genetic response to nitrogen starvation in the aggressive Eucalyptus foliar pathogen Teratosphaeria destructans.</title>
        <authorList>
            <person name="Havenga M."/>
            <person name="Wingfield B.D."/>
            <person name="Wingfield M.J."/>
            <person name="Dreyer L.L."/>
            <person name="Roets F."/>
            <person name="Aylward J."/>
        </authorList>
    </citation>
    <scope>NUCLEOTIDE SEQUENCE [LARGE SCALE GENOMIC DNA]</scope>
    <source>
        <strain evidence="2">CMW44962</strain>
    </source>
</reference>
<dbReference type="AlphaFoldDB" id="A0A9W7W3W2"/>
<evidence type="ECO:0000256" key="1">
    <source>
        <dbReference type="SAM" id="MobiDB-lite"/>
    </source>
</evidence>
<feature type="compositionally biased region" description="Basic and acidic residues" evidence="1">
    <location>
        <begin position="64"/>
        <end position="84"/>
    </location>
</feature>
<feature type="region of interest" description="Disordered" evidence="1">
    <location>
        <begin position="140"/>
        <end position="257"/>
    </location>
</feature>
<accession>A0A9W7W3W2</accession>
<name>A0A9W7W3W2_9PEZI</name>
<feature type="compositionally biased region" description="Polar residues" evidence="1">
    <location>
        <begin position="185"/>
        <end position="199"/>
    </location>
</feature>
<dbReference type="OrthoDB" id="3946232at2759"/>
<feature type="compositionally biased region" description="Low complexity" evidence="1">
    <location>
        <begin position="161"/>
        <end position="175"/>
    </location>
</feature>
<evidence type="ECO:0000313" key="2">
    <source>
        <dbReference type="EMBL" id="KAH9831921.1"/>
    </source>
</evidence>
<dbReference type="Proteomes" id="UP001138500">
    <property type="component" value="Unassembled WGS sequence"/>
</dbReference>
<feature type="compositionally biased region" description="Basic and acidic residues" evidence="1">
    <location>
        <begin position="1"/>
        <end position="17"/>
    </location>
</feature>
<reference evidence="2 3" key="1">
    <citation type="journal article" date="2018" name="IMA Fungus">
        <title>IMA Genome-F 10: Nine draft genome sequences of Claviceps purpurea s.lat., including C. arundinis, C. humidiphila, and C. cf. spartinae, pseudomolecules for the pitch canker pathogen Fusarium circinatum, draft genome of Davidsoniella eucalypti, Grosmannia galeiformis, Quambalaria eucalypti, and Teratosphaeria destructans.</title>
        <authorList>
            <person name="Wingfield B.D."/>
            <person name="Liu M."/>
            <person name="Nguyen H.D."/>
            <person name="Lane F.A."/>
            <person name="Morgan S.W."/>
            <person name="De Vos L."/>
            <person name="Wilken P.M."/>
            <person name="Duong T.A."/>
            <person name="Aylward J."/>
            <person name="Coetzee M.P."/>
            <person name="Dadej K."/>
            <person name="De Beer Z.W."/>
            <person name="Findlay W."/>
            <person name="Havenga M."/>
            <person name="Kolarik M."/>
            <person name="Menzies J.G."/>
            <person name="Naidoo K."/>
            <person name="Pochopski O."/>
            <person name="Shoukouhi P."/>
            <person name="Santana Q.C."/>
            <person name="Seifert K.A."/>
            <person name="Soal N."/>
            <person name="Steenkamp E.T."/>
            <person name="Tatham C.T."/>
            <person name="van der Nest M.A."/>
            <person name="Wingfield M.J."/>
        </authorList>
    </citation>
    <scope>NUCLEOTIDE SEQUENCE [LARGE SCALE GENOMIC DNA]</scope>
    <source>
        <strain evidence="2">CMW44962</strain>
    </source>
</reference>
<feature type="region of interest" description="Disordered" evidence="1">
    <location>
        <begin position="1"/>
        <end position="22"/>
    </location>
</feature>
<comment type="caution">
    <text evidence="2">The sequence shown here is derived from an EMBL/GenBank/DDBJ whole genome shotgun (WGS) entry which is preliminary data.</text>
</comment>